<sequence length="78" mass="9124">ELTQGVELSHQVTLWSRVEATRYIKSYHAKLESATEEDPYVACNDTMCRRKLLFEAETCQAEDQKPSTYGRQLDELRR</sequence>
<name>A0A2P5FRC6_TREOI</name>
<accession>A0A2P5FRC6</accession>
<organism evidence="1 2">
    <name type="scientific">Trema orientale</name>
    <name type="common">Charcoal tree</name>
    <name type="synonym">Celtis orientalis</name>
    <dbReference type="NCBI Taxonomy" id="63057"/>
    <lineage>
        <taxon>Eukaryota</taxon>
        <taxon>Viridiplantae</taxon>
        <taxon>Streptophyta</taxon>
        <taxon>Embryophyta</taxon>
        <taxon>Tracheophyta</taxon>
        <taxon>Spermatophyta</taxon>
        <taxon>Magnoliopsida</taxon>
        <taxon>eudicotyledons</taxon>
        <taxon>Gunneridae</taxon>
        <taxon>Pentapetalae</taxon>
        <taxon>rosids</taxon>
        <taxon>fabids</taxon>
        <taxon>Rosales</taxon>
        <taxon>Cannabaceae</taxon>
        <taxon>Trema</taxon>
    </lineage>
</organism>
<dbReference type="InParanoid" id="A0A2P5FRC6"/>
<keyword evidence="2" id="KW-1185">Reference proteome</keyword>
<feature type="non-terminal residue" evidence="1">
    <location>
        <position position="1"/>
    </location>
</feature>
<gene>
    <name evidence="1" type="ORF">TorRG33x02_037700</name>
</gene>
<dbReference type="AlphaFoldDB" id="A0A2P5FRC6"/>
<protein>
    <submittedName>
        <fullName evidence="1">Uncharacterized protein</fullName>
    </submittedName>
</protein>
<dbReference type="Proteomes" id="UP000237000">
    <property type="component" value="Unassembled WGS sequence"/>
</dbReference>
<proteinExistence type="predicted"/>
<dbReference type="EMBL" id="JXTC01000013">
    <property type="protein sequence ID" value="POO00357.1"/>
    <property type="molecule type" value="Genomic_DNA"/>
</dbReference>
<comment type="caution">
    <text evidence="1">The sequence shown here is derived from an EMBL/GenBank/DDBJ whole genome shotgun (WGS) entry which is preliminary data.</text>
</comment>
<reference evidence="2" key="1">
    <citation type="submission" date="2016-06" db="EMBL/GenBank/DDBJ databases">
        <title>Parallel loss of symbiosis genes in relatives of nitrogen-fixing non-legume Parasponia.</title>
        <authorList>
            <person name="Van Velzen R."/>
            <person name="Holmer R."/>
            <person name="Bu F."/>
            <person name="Rutten L."/>
            <person name="Van Zeijl A."/>
            <person name="Liu W."/>
            <person name="Santuari L."/>
            <person name="Cao Q."/>
            <person name="Sharma T."/>
            <person name="Shen D."/>
            <person name="Roswanjaya Y."/>
            <person name="Wardhani T."/>
            <person name="Kalhor M.S."/>
            <person name="Jansen J."/>
            <person name="Van den Hoogen J."/>
            <person name="Gungor B."/>
            <person name="Hartog M."/>
            <person name="Hontelez J."/>
            <person name="Verver J."/>
            <person name="Yang W.-C."/>
            <person name="Schijlen E."/>
            <person name="Repin R."/>
            <person name="Schilthuizen M."/>
            <person name="Schranz E."/>
            <person name="Heidstra R."/>
            <person name="Miyata K."/>
            <person name="Fedorova E."/>
            <person name="Kohlen W."/>
            <person name="Bisseling T."/>
            <person name="Smit S."/>
            <person name="Geurts R."/>
        </authorList>
    </citation>
    <scope>NUCLEOTIDE SEQUENCE [LARGE SCALE GENOMIC DNA]</scope>
    <source>
        <strain evidence="2">cv. RG33-2</strain>
    </source>
</reference>
<evidence type="ECO:0000313" key="2">
    <source>
        <dbReference type="Proteomes" id="UP000237000"/>
    </source>
</evidence>
<evidence type="ECO:0000313" key="1">
    <source>
        <dbReference type="EMBL" id="POO00357.1"/>
    </source>
</evidence>